<sequence>MLAHTLLLALAATGATASYHNAIHPGALAAKRDLSARQTQTDDDPTATATDTASGDDCLDGLMSIYSSLPTPPPEILSWEESATFTDPCSVSVPASLSSAFSSYEDEALSWYTQHSSEIFAALSQCPELSSIASGAAGGDAPVCTADATAGPGGAGSGPTTDAEDTTTTTSGGAAATTTTSSQRTTGTGTTSSRTGSSTTSSGAAATATGNAGHRETAFLAGAAAVAGFLGVVAAL</sequence>
<dbReference type="AlphaFoldDB" id="A0AA38R7U0"/>
<feature type="region of interest" description="Disordered" evidence="1">
    <location>
        <begin position="33"/>
        <end position="54"/>
    </location>
</feature>
<keyword evidence="2" id="KW-0732">Signal</keyword>
<organism evidence="4 5">
    <name type="scientific">Coniochaeta hoffmannii</name>
    <dbReference type="NCBI Taxonomy" id="91930"/>
    <lineage>
        <taxon>Eukaryota</taxon>
        <taxon>Fungi</taxon>
        <taxon>Dikarya</taxon>
        <taxon>Ascomycota</taxon>
        <taxon>Pezizomycotina</taxon>
        <taxon>Sordariomycetes</taxon>
        <taxon>Sordariomycetidae</taxon>
        <taxon>Coniochaetales</taxon>
        <taxon>Coniochaetaceae</taxon>
        <taxon>Coniochaeta</taxon>
    </lineage>
</organism>
<dbReference type="InterPro" id="IPR056637">
    <property type="entry name" value="DUF7735"/>
</dbReference>
<feature type="domain" description="DUF7735" evidence="3">
    <location>
        <begin position="90"/>
        <end position="128"/>
    </location>
</feature>
<feature type="region of interest" description="Disordered" evidence="1">
    <location>
        <begin position="150"/>
        <end position="209"/>
    </location>
</feature>
<feature type="compositionally biased region" description="Low complexity" evidence="1">
    <location>
        <begin position="158"/>
        <end position="209"/>
    </location>
</feature>
<evidence type="ECO:0000259" key="3">
    <source>
        <dbReference type="Pfam" id="PF24870"/>
    </source>
</evidence>
<gene>
    <name evidence="4" type="ORF">NKR19_g8101</name>
</gene>
<comment type="caution">
    <text evidence="4">The sequence shown here is derived from an EMBL/GenBank/DDBJ whole genome shotgun (WGS) entry which is preliminary data.</text>
</comment>
<evidence type="ECO:0000256" key="2">
    <source>
        <dbReference type="SAM" id="SignalP"/>
    </source>
</evidence>
<protein>
    <recommendedName>
        <fullName evidence="3">DUF7735 domain-containing protein</fullName>
    </recommendedName>
</protein>
<reference evidence="4" key="1">
    <citation type="submission" date="2022-07" db="EMBL/GenBank/DDBJ databases">
        <title>Fungi with potential for degradation of polypropylene.</title>
        <authorList>
            <person name="Gostincar C."/>
        </authorList>
    </citation>
    <scope>NUCLEOTIDE SEQUENCE</scope>
    <source>
        <strain evidence="4">EXF-13287</strain>
    </source>
</reference>
<accession>A0AA38R7U0</accession>
<dbReference type="Pfam" id="PF24870">
    <property type="entry name" value="DUF7735"/>
    <property type="match status" value="1"/>
</dbReference>
<feature type="chain" id="PRO_5041363963" description="DUF7735 domain-containing protein" evidence="2">
    <location>
        <begin position="18"/>
        <end position="236"/>
    </location>
</feature>
<name>A0AA38R7U0_9PEZI</name>
<proteinExistence type="predicted"/>
<evidence type="ECO:0000313" key="5">
    <source>
        <dbReference type="Proteomes" id="UP001174691"/>
    </source>
</evidence>
<feature type="signal peptide" evidence="2">
    <location>
        <begin position="1"/>
        <end position="17"/>
    </location>
</feature>
<keyword evidence="5" id="KW-1185">Reference proteome</keyword>
<evidence type="ECO:0000256" key="1">
    <source>
        <dbReference type="SAM" id="MobiDB-lite"/>
    </source>
</evidence>
<evidence type="ECO:0000313" key="4">
    <source>
        <dbReference type="EMBL" id="KAJ9137768.1"/>
    </source>
</evidence>
<dbReference type="EMBL" id="JANBVN010000155">
    <property type="protein sequence ID" value="KAJ9137768.1"/>
    <property type="molecule type" value="Genomic_DNA"/>
</dbReference>
<dbReference type="Proteomes" id="UP001174691">
    <property type="component" value="Unassembled WGS sequence"/>
</dbReference>